<dbReference type="InterPro" id="IPR050211">
    <property type="entry name" value="FOX_domain-containing"/>
</dbReference>
<dbReference type="SUPFAM" id="SSF46785">
    <property type="entry name" value="Winged helix' DNA-binding domain"/>
    <property type="match status" value="1"/>
</dbReference>
<evidence type="ECO:0000256" key="2">
    <source>
        <dbReference type="ARBA" id="ARBA00023125"/>
    </source>
</evidence>
<dbReference type="SMART" id="SM00339">
    <property type="entry name" value="FH"/>
    <property type="match status" value="1"/>
</dbReference>
<evidence type="ECO:0000256" key="3">
    <source>
        <dbReference type="ARBA" id="ARBA00023242"/>
    </source>
</evidence>
<feature type="compositionally biased region" description="Polar residues" evidence="5">
    <location>
        <begin position="366"/>
        <end position="385"/>
    </location>
</feature>
<evidence type="ECO:0000256" key="4">
    <source>
        <dbReference type="PROSITE-ProRule" id="PRU00089"/>
    </source>
</evidence>
<keyword evidence="2 4" id="KW-0238">DNA-binding</keyword>
<dbReference type="InterPro" id="IPR036388">
    <property type="entry name" value="WH-like_DNA-bd_sf"/>
</dbReference>
<dbReference type="Gene3D" id="1.10.10.10">
    <property type="entry name" value="Winged helix-like DNA-binding domain superfamily/Winged helix DNA-binding domain"/>
    <property type="match status" value="1"/>
</dbReference>
<gene>
    <name evidence="8" type="primary">LOC109474062</name>
</gene>
<evidence type="ECO:0000256" key="1">
    <source>
        <dbReference type="ARBA" id="ARBA00004123"/>
    </source>
</evidence>
<dbReference type="AlphaFoldDB" id="A0A6P4YK55"/>
<evidence type="ECO:0000313" key="7">
    <source>
        <dbReference type="Proteomes" id="UP000515135"/>
    </source>
</evidence>
<evidence type="ECO:0000259" key="6">
    <source>
        <dbReference type="PROSITE" id="PS50039"/>
    </source>
</evidence>
<dbReference type="GO" id="GO:0000981">
    <property type="term" value="F:DNA-binding transcription factor activity, RNA polymerase II-specific"/>
    <property type="evidence" value="ECO:0007669"/>
    <property type="project" value="TreeGrafter"/>
</dbReference>
<feature type="region of interest" description="Disordered" evidence="5">
    <location>
        <begin position="275"/>
        <end position="438"/>
    </location>
</feature>
<comment type="subcellular location">
    <subcellularLocation>
        <location evidence="1 4">Nucleus</location>
    </subcellularLocation>
</comment>
<feature type="compositionally biased region" description="Polar residues" evidence="5">
    <location>
        <begin position="425"/>
        <end position="438"/>
    </location>
</feature>
<evidence type="ECO:0000256" key="5">
    <source>
        <dbReference type="SAM" id="MobiDB-lite"/>
    </source>
</evidence>
<dbReference type="InterPro" id="IPR001766">
    <property type="entry name" value="Fork_head_dom"/>
</dbReference>
<dbReference type="InterPro" id="IPR030456">
    <property type="entry name" value="TF_fork_head_CS_2"/>
</dbReference>
<reference evidence="8" key="1">
    <citation type="submission" date="2025-08" db="UniProtKB">
        <authorList>
            <consortium name="RefSeq"/>
        </authorList>
    </citation>
    <scope>IDENTIFICATION</scope>
    <source>
        <tissue evidence="8">Gonad</tissue>
    </source>
</reference>
<dbReference type="PROSITE" id="PS00658">
    <property type="entry name" value="FORK_HEAD_2"/>
    <property type="match status" value="1"/>
</dbReference>
<dbReference type="CDD" id="cd20027">
    <property type="entry name" value="FH_FOXL1"/>
    <property type="match status" value="1"/>
</dbReference>
<dbReference type="GO" id="GO:0000978">
    <property type="term" value="F:RNA polymerase II cis-regulatory region sequence-specific DNA binding"/>
    <property type="evidence" value="ECO:0007669"/>
    <property type="project" value="TreeGrafter"/>
</dbReference>
<keyword evidence="3 4" id="KW-0539">Nucleus</keyword>
<dbReference type="PROSITE" id="PS00657">
    <property type="entry name" value="FORK_HEAD_1"/>
    <property type="match status" value="1"/>
</dbReference>
<feature type="domain" description="Fork-head" evidence="6">
    <location>
        <begin position="188"/>
        <end position="282"/>
    </location>
</feature>
<keyword evidence="7" id="KW-1185">Reference proteome</keyword>
<dbReference type="FunFam" id="1.10.10.10:FF:001472">
    <property type="entry name" value="Forkhead domain protein 1"/>
    <property type="match status" value="1"/>
</dbReference>
<protein>
    <submittedName>
        <fullName evidence="8">Forkhead box protein L1-like</fullName>
    </submittedName>
</protein>
<dbReference type="KEGG" id="bbel:109474062"/>
<dbReference type="GeneID" id="109474062"/>
<dbReference type="InterPro" id="IPR018122">
    <property type="entry name" value="TF_fork_head_CS_1"/>
</dbReference>
<proteinExistence type="predicted"/>
<evidence type="ECO:0000313" key="8">
    <source>
        <dbReference type="RefSeq" id="XP_019629840.1"/>
    </source>
</evidence>
<feature type="compositionally biased region" description="Basic and acidic residues" evidence="5">
    <location>
        <begin position="292"/>
        <end position="310"/>
    </location>
</feature>
<dbReference type="RefSeq" id="XP_019629840.1">
    <property type="nucleotide sequence ID" value="XM_019774281.1"/>
</dbReference>
<name>A0A6P4YK55_BRABE</name>
<dbReference type="OrthoDB" id="5402974at2759"/>
<dbReference type="InterPro" id="IPR047514">
    <property type="entry name" value="FH_FOXL1"/>
</dbReference>
<sequence length="538" mass="58721">MTALIGCGDVGVLKPRVTRALRGVVGGRLSKPDGPAAFILLSKSQLIPRYKNNNRQFLKQSTTIGNKTNKPGQSPRGVFEGRTWSREAHLLSCLAGGRSSVAVVSSRSRRDLLSAAPPSLTALSELVTAMAALGSLYTRYGDPYGFRPGPTYFFTSASAADSSPYPMGTSPYPHGLYGDVERPERHQKPPYSYIALIAMAIRSSPDQKITLNGIYQWIMDRFPYYHDNKQGWQNSIRHNLSLNDCFVKVPREKGKPGKGNYWTLNQDCEEMFENGNYRRRKRKPKTPYKPAEGPDTKDDVSESSAKRSADDNATNPEVTGDGEDQGGVLADSTRTNDNDSSTEADDDRVSASPPWSGLSETERKSSSAQRTSVDLRAKTTSSRQASPAPAEPGLFSIERLLAPDNRTKPTPVSRYHLSGERLNPSPRTSPASLGTTTGSAVNILRSNIVLHAARTPTRLMNSPRQIPAIPPPALAPIPGMTPSHSTTPLYPTFPPLRYPHLPSHPYPALPLPGFPVPLSSWTLTEADVKTKKTVLVGY</sequence>
<dbReference type="Proteomes" id="UP000515135">
    <property type="component" value="Unplaced"/>
</dbReference>
<accession>A0A6P4YK55</accession>
<dbReference type="PANTHER" id="PTHR11829:SF388">
    <property type="entry name" value="FORK HEAD DOMAIN-CONTAINING PROTEIN L1-RELATED"/>
    <property type="match status" value="1"/>
</dbReference>
<dbReference type="PRINTS" id="PR00053">
    <property type="entry name" value="FORKHEAD"/>
</dbReference>
<dbReference type="GO" id="GO:0009653">
    <property type="term" value="P:anatomical structure morphogenesis"/>
    <property type="evidence" value="ECO:0007669"/>
    <property type="project" value="TreeGrafter"/>
</dbReference>
<dbReference type="GO" id="GO:0030154">
    <property type="term" value="P:cell differentiation"/>
    <property type="evidence" value="ECO:0007669"/>
    <property type="project" value="TreeGrafter"/>
</dbReference>
<feature type="compositionally biased region" description="Basic residues" evidence="5">
    <location>
        <begin position="277"/>
        <end position="286"/>
    </location>
</feature>
<dbReference type="PANTHER" id="PTHR11829">
    <property type="entry name" value="FORKHEAD BOX PROTEIN"/>
    <property type="match status" value="1"/>
</dbReference>
<feature type="DNA-binding region" description="Fork-head" evidence="4">
    <location>
        <begin position="188"/>
        <end position="282"/>
    </location>
</feature>
<organism evidence="7 8">
    <name type="scientific">Branchiostoma belcheri</name>
    <name type="common">Amphioxus</name>
    <dbReference type="NCBI Taxonomy" id="7741"/>
    <lineage>
        <taxon>Eukaryota</taxon>
        <taxon>Metazoa</taxon>
        <taxon>Chordata</taxon>
        <taxon>Cephalochordata</taxon>
        <taxon>Leptocardii</taxon>
        <taxon>Amphioxiformes</taxon>
        <taxon>Branchiostomatidae</taxon>
        <taxon>Branchiostoma</taxon>
    </lineage>
</organism>
<dbReference type="Pfam" id="PF00250">
    <property type="entry name" value="Forkhead"/>
    <property type="match status" value="1"/>
</dbReference>
<dbReference type="InterPro" id="IPR036390">
    <property type="entry name" value="WH_DNA-bd_sf"/>
</dbReference>
<dbReference type="PROSITE" id="PS50039">
    <property type="entry name" value="FORK_HEAD_3"/>
    <property type="match status" value="1"/>
</dbReference>
<dbReference type="GO" id="GO:0005634">
    <property type="term" value="C:nucleus"/>
    <property type="evidence" value="ECO:0007669"/>
    <property type="project" value="UniProtKB-SubCell"/>
</dbReference>